<evidence type="ECO:0000313" key="5">
    <source>
        <dbReference type="Proteomes" id="UP000812440"/>
    </source>
</evidence>
<gene>
    <name evidence="4" type="ORF">GDO86_006587</name>
</gene>
<keyword evidence="2" id="KW-0732">Signal</keyword>
<accession>A0A8T2JBN3</accession>
<evidence type="ECO:0000313" key="4">
    <source>
        <dbReference type="EMBL" id="KAG8440908.1"/>
    </source>
</evidence>
<dbReference type="OrthoDB" id="8674753at2759"/>
<evidence type="ECO:0000256" key="2">
    <source>
        <dbReference type="SAM" id="SignalP"/>
    </source>
</evidence>
<dbReference type="EMBL" id="JAACNH010000006">
    <property type="protein sequence ID" value="KAG8440908.1"/>
    <property type="molecule type" value="Genomic_DNA"/>
</dbReference>
<dbReference type="AlphaFoldDB" id="A0A8T2JBN3"/>
<dbReference type="Proteomes" id="UP000812440">
    <property type="component" value="Chromosome 3"/>
</dbReference>
<dbReference type="Gene3D" id="3.30.390.150">
    <property type="match status" value="1"/>
</dbReference>
<keyword evidence="5" id="KW-1185">Reference proteome</keyword>
<feature type="chain" id="PRO_5035847645" description="BRICHOS domain-containing protein" evidence="2">
    <location>
        <begin position="21"/>
        <end position="150"/>
    </location>
</feature>
<dbReference type="SMART" id="SM01039">
    <property type="entry name" value="BRICHOS"/>
    <property type="match status" value="1"/>
</dbReference>
<comment type="caution">
    <text evidence="4">The sequence shown here is derived from an EMBL/GenBank/DDBJ whole genome shotgun (WGS) entry which is preliminary data.</text>
</comment>
<sequence>MKFLVVLAAVLGVFLAESLANDNIQINNVRDDQSKVSQTVNINNQNNVATINNWEGWRSWDSVCDYGAGFAATRLYNKRICVITKINKETFPSLEQLSAYSKDSKLPANRELRVYTVNQRKVNNIGEFGRHVESLCNGLSTYTAMEMPGE</sequence>
<organism evidence="4 5">
    <name type="scientific">Hymenochirus boettgeri</name>
    <name type="common">Congo dwarf clawed frog</name>
    <dbReference type="NCBI Taxonomy" id="247094"/>
    <lineage>
        <taxon>Eukaryota</taxon>
        <taxon>Metazoa</taxon>
        <taxon>Chordata</taxon>
        <taxon>Craniata</taxon>
        <taxon>Vertebrata</taxon>
        <taxon>Euteleostomi</taxon>
        <taxon>Amphibia</taxon>
        <taxon>Batrachia</taxon>
        <taxon>Anura</taxon>
        <taxon>Pipoidea</taxon>
        <taxon>Pipidae</taxon>
        <taxon>Pipinae</taxon>
        <taxon>Hymenochirus</taxon>
    </lineage>
</organism>
<evidence type="ECO:0000256" key="1">
    <source>
        <dbReference type="ARBA" id="ARBA00023157"/>
    </source>
</evidence>
<dbReference type="PANTHER" id="PTHR16483">
    <property type="entry name" value="GASTROKINE 1"/>
    <property type="match status" value="1"/>
</dbReference>
<dbReference type="Pfam" id="PF04089">
    <property type="entry name" value="BRICHOS"/>
    <property type="match status" value="1"/>
</dbReference>
<name>A0A8T2JBN3_9PIPI</name>
<dbReference type="InterPro" id="IPR007084">
    <property type="entry name" value="BRICHOS_dom"/>
</dbReference>
<evidence type="ECO:0000259" key="3">
    <source>
        <dbReference type="PROSITE" id="PS50869"/>
    </source>
</evidence>
<keyword evidence="1" id="KW-1015">Disulfide bond</keyword>
<feature type="domain" description="BRICHOS" evidence="3">
    <location>
        <begin position="54"/>
        <end position="144"/>
    </location>
</feature>
<protein>
    <recommendedName>
        <fullName evidence="3">BRICHOS domain-containing protein</fullName>
    </recommendedName>
</protein>
<proteinExistence type="predicted"/>
<dbReference type="InterPro" id="IPR051772">
    <property type="entry name" value="Gastrokine"/>
</dbReference>
<dbReference type="PROSITE" id="PS50869">
    <property type="entry name" value="BRICHOS"/>
    <property type="match status" value="1"/>
</dbReference>
<feature type="signal peptide" evidence="2">
    <location>
        <begin position="1"/>
        <end position="20"/>
    </location>
</feature>
<reference evidence="4" key="1">
    <citation type="thesis" date="2020" institute="ProQuest LLC" country="789 East Eisenhower Parkway, Ann Arbor, MI, USA">
        <title>Comparative Genomics and Chromosome Evolution.</title>
        <authorList>
            <person name="Mudd A.B."/>
        </authorList>
    </citation>
    <scope>NUCLEOTIDE SEQUENCE</scope>
    <source>
        <strain evidence="4">Female2</strain>
        <tissue evidence="4">Blood</tissue>
    </source>
</reference>